<dbReference type="SUPFAM" id="SSF51182">
    <property type="entry name" value="RmlC-like cupins"/>
    <property type="match status" value="1"/>
</dbReference>
<keyword evidence="6" id="KW-1185">Reference proteome</keyword>
<reference evidence="5 6" key="1">
    <citation type="submission" date="2013-01" db="EMBL/GenBank/DDBJ databases">
        <title>Whole genome shotgun sequence of Gordonia soli NBRC 108243.</title>
        <authorList>
            <person name="Isaki-Nakamura S."/>
            <person name="Hosoyama A."/>
            <person name="Tsuchikane K."/>
            <person name="Ando Y."/>
            <person name="Baba S."/>
            <person name="Ohji S."/>
            <person name="Hamada M."/>
            <person name="Tamura T."/>
            <person name="Yamazoe A."/>
            <person name="Yamazaki S."/>
            <person name="Fujita N."/>
        </authorList>
    </citation>
    <scope>NUCLEOTIDE SEQUENCE [LARGE SCALE GENOMIC DNA]</scope>
    <source>
        <strain evidence="5 6">NBRC 108243</strain>
    </source>
</reference>
<keyword evidence="3" id="KW-0804">Transcription</keyword>
<dbReference type="eggNOG" id="COG2207">
    <property type="taxonomic scope" value="Bacteria"/>
</dbReference>
<dbReference type="Pfam" id="PF12833">
    <property type="entry name" value="HTH_18"/>
    <property type="match status" value="1"/>
</dbReference>
<dbReference type="PROSITE" id="PS01124">
    <property type="entry name" value="HTH_ARAC_FAMILY_2"/>
    <property type="match status" value="1"/>
</dbReference>
<dbReference type="InterPro" id="IPR011051">
    <property type="entry name" value="RmlC_Cupin_sf"/>
</dbReference>
<dbReference type="STRING" id="1223545.GS4_06_00330"/>
<dbReference type="PANTHER" id="PTHR46796:SF15">
    <property type="entry name" value="BLL1074 PROTEIN"/>
    <property type="match status" value="1"/>
</dbReference>
<keyword evidence="2" id="KW-0238">DNA-binding</keyword>
<evidence type="ECO:0000256" key="2">
    <source>
        <dbReference type="ARBA" id="ARBA00023125"/>
    </source>
</evidence>
<evidence type="ECO:0000313" key="6">
    <source>
        <dbReference type="Proteomes" id="UP000011666"/>
    </source>
</evidence>
<dbReference type="EMBL" id="BANX01000006">
    <property type="protein sequence ID" value="GAC67187.1"/>
    <property type="molecule type" value="Genomic_DNA"/>
</dbReference>
<name>M0QIC4_9ACTN</name>
<dbReference type="RefSeq" id="WP_007618114.1">
    <property type="nucleotide sequence ID" value="NZ_BANX01000006.1"/>
</dbReference>
<protein>
    <submittedName>
        <fullName evidence="5">Putative AraC family transcriptional regulator</fullName>
    </submittedName>
</protein>
<dbReference type="SMART" id="SM00342">
    <property type="entry name" value="HTH_ARAC"/>
    <property type="match status" value="1"/>
</dbReference>
<dbReference type="PANTHER" id="PTHR46796">
    <property type="entry name" value="HTH-TYPE TRANSCRIPTIONAL ACTIVATOR RHAS-RELATED"/>
    <property type="match status" value="1"/>
</dbReference>
<keyword evidence="1" id="KW-0805">Transcription regulation</keyword>
<proteinExistence type="predicted"/>
<dbReference type="InterPro" id="IPR050204">
    <property type="entry name" value="AraC_XylS_family_regulators"/>
</dbReference>
<dbReference type="AlphaFoldDB" id="M0QIC4"/>
<comment type="caution">
    <text evidence="5">The sequence shown here is derived from an EMBL/GenBank/DDBJ whole genome shotgun (WGS) entry which is preliminary data.</text>
</comment>
<dbReference type="InterPro" id="IPR018060">
    <property type="entry name" value="HTH_AraC"/>
</dbReference>
<organism evidence="5 6">
    <name type="scientific">Gordonia soli NBRC 108243</name>
    <dbReference type="NCBI Taxonomy" id="1223545"/>
    <lineage>
        <taxon>Bacteria</taxon>
        <taxon>Bacillati</taxon>
        <taxon>Actinomycetota</taxon>
        <taxon>Actinomycetes</taxon>
        <taxon>Mycobacteriales</taxon>
        <taxon>Gordoniaceae</taxon>
        <taxon>Gordonia</taxon>
    </lineage>
</organism>
<dbReference type="GO" id="GO:0043565">
    <property type="term" value="F:sequence-specific DNA binding"/>
    <property type="evidence" value="ECO:0007669"/>
    <property type="project" value="InterPro"/>
</dbReference>
<sequence length="251" mass="26593">MDWEGQAFLGVGALVYVGTVGHTTTHLHAAHQILSVSDGGRVTVDLDDETIGPTSSMVIPGGVAHALRPVDPRVTAVSVYVDVDTVRGHLIGDAIADTSPWEWSDLPSSVVGEWHRGSVRDADDAGRRIVDFLGAPEVHPDAMGVHPFVTAAVDAVSRRLPDRVTLAEVAAQVNVSVPHLSRLWRDDLRISFPAWVRWARLRSAATLIGGGATITDAAHGAGFADGAHASRVCREMFGLSPLELSTGVVVI</sequence>
<evidence type="ECO:0000256" key="3">
    <source>
        <dbReference type="ARBA" id="ARBA00023163"/>
    </source>
</evidence>
<dbReference type="GO" id="GO:0003700">
    <property type="term" value="F:DNA-binding transcription factor activity"/>
    <property type="evidence" value="ECO:0007669"/>
    <property type="project" value="InterPro"/>
</dbReference>
<dbReference type="OrthoDB" id="4549023at2"/>
<dbReference type="Gene3D" id="1.10.10.60">
    <property type="entry name" value="Homeodomain-like"/>
    <property type="match status" value="1"/>
</dbReference>
<evidence type="ECO:0000259" key="4">
    <source>
        <dbReference type="PROSITE" id="PS01124"/>
    </source>
</evidence>
<evidence type="ECO:0000256" key="1">
    <source>
        <dbReference type="ARBA" id="ARBA00023015"/>
    </source>
</evidence>
<accession>M0QIC4</accession>
<feature type="domain" description="HTH araC/xylS-type" evidence="4">
    <location>
        <begin position="150"/>
        <end position="247"/>
    </location>
</feature>
<gene>
    <name evidence="5" type="ORF">GS4_06_00330</name>
</gene>
<evidence type="ECO:0000313" key="5">
    <source>
        <dbReference type="EMBL" id="GAC67187.1"/>
    </source>
</evidence>
<dbReference type="Proteomes" id="UP000011666">
    <property type="component" value="Unassembled WGS sequence"/>
</dbReference>